<dbReference type="PANTHER" id="PTHR11439">
    <property type="entry name" value="GAG-POL-RELATED RETROTRANSPOSON"/>
    <property type="match status" value="1"/>
</dbReference>
<organism evidence="5 6">
    <name type="scientific">Vitis vinifera</name>
    <name type="common">Grape</name>
    <dbReference type="NCBI Taxonomy" id="29760"/>
    <lineage>
        <taxon>Eukaryota</taxon>
        <taxon>Viridiplantae</taxon>
        <taxon>Streptophyta</taxon>
        <taxon>Embryophyta</taxon>
        <taxon>Tracheophyta</taxon>
        <taxon>Spermatophyta</taxon>
        <taxon>Magnoliopsida</taxon>
        <taxon>eudicotyledons</taxon>
        <taxon>Gunneridae</taxon>
        <taxon>Pentapetalae</taxon>
        <taxon>rosids</taxon>
        <taxon>Vitales</taxon>
        <taxon>Vitaceae</taxon>
        <taxon>Viteae</taxon>
        <taxon>Vitis</taxon>
    </lineage>
</organism>
<keyword evidence="1" id="KW-0064">Aspartyl protease</keyword>
<evidence type="ECO:0000256" key="1">
    <source>
        <dbReference type="ARBA" id="ARBA00022750"/>
    </source>
</evidence>
<keyword evidence="1" id="KW-0645">Protease</keyword>
<feature type="domain" description="Retrovirus-related Pol polyprotein from transposon TNT 1-94-like beta-barrel" evidence="4">
    <location>
        <begin position="44"/>
        <end position="90"/>
    </location>
</feature>
<evidence type="ECO:0000313" key="6">
    <source>
        <dbReference type="Proteomes" id="UP000288805"/>
    </source>
</evidence>
<reference evidence="5 6" key="1">
    <citation type="journal article" date="2018" name="PLoS Genet.">
        <title>Population sequencing reveals clonal diversity and ancestral inbreeding in the grapevine cultivar Chardonnay.</title>
        <authorList>
            <person name="Roach M.J."/>
            <person name="Johnson D.L."/>
            <person name="Bohlmann J."/>
            <person name="van Vuuren H.J."/>
            <person name="Jones S.J."/>
            <person name="Pretorius I.S."/>
            <person name="Schmidt S.A."/>
            <person name="Borneman A.R."/>
        </authorList>
    </citation>
    <scope>NUCLEOTIDE SEQUENCE [LARGE SCALE GENOMIC DNA]</scope>
    <source>
        <strain evidence="6">cv. Chardonnay</strain>
        <tissue evidence="5">Leaf</tissue>
    </source>
</reference>
<dbReference type="EMBL" id="QGNW01000171">
    <property type="protein sequence ID" value="RVW88641.1"/>
    <property type="molecule type" value="Genomic_DNA"/>
</dbReference>
<proteinExistence type="predicted"/>
<evidence type="ECO:0000259" key="3">
    <source>
        <dbReference type="Pfam" id="PF07727"/>
    </source>
</evidence>
<dbReference type="CDD" id="cd09272">
    <property type="entry name" value="RNase_HI_RT_Ty1"/>
    <property type="match status" value="1"/>
</dbReference>
<keyword evidence="1" id="KW-0378">Hydrolase</keyword>
<feature type="compositionally biased region" description="Polar residues" evidence="2">
    <location>
        <begin position="146"/>
        <end position="160"/>
    </location>
</feature>
<dbReference type="Pfam" id="PF22936">
    <property type="entry name" value="Pol_BBD"/>
    <property type="match status" value="1"/>
</dbReference>
<evidence type="ECO:0000313" key="5">
    <source>
        <dbReference type="EMBL" id="RVW88641.1"/>
    </source>
</evidence>
<dbReference type="InterPro" id="IPR054722">
    <property type="entry name" value="PolX-like_BBD"/>
</dbReference>
<feature type="domain" description="Reverse transcriptase Ty1/copia-type" evidence="3">
    <location>
        <begin position="250"/>
        <end position="346"/>
    </location>
</feature>
<feature type="compositionally biased region" description="Polar residues" evidence="2">
    <location>
        <begin position="174"/>
        <end position="199"/>
    </location>
</feature>
<feature type="region of interest" description="Disordered" evidence="2">
    <location>
        <begin position="121"/>
        <end position="200"/>
    </location>
</feature>
<dbReference type="PANTHER" id="PTHR11439:SF486">
    <property type="entry name" value="RLK (RECEPTOR-LIKE KINASE) PROTEIN, PUTATIVE-RELATED"/>
    <property type="match status" value="1"/>
</dbReference>
<evidence type="ECO:0000259" key="4">
    <source>
        <dbReference type="Pfam" id="PF22936"/>
    </source>
</evidence>
<accession>A0A438HW01</accession>
<name>A0A438HW01_VITVI</name>
<protein>
    <submittedName>
        <fullName evidence="5">Retrovirus-related Pol polyprotein from transposon RE1</fullName>
    </submittedName>
</protein>
<dbReference type="Proteomes" id="UP000288805">
    <property type="component" value="Unassembled WGS sequence"/>
</dbReference>
<evidence type="ECO:0000256" key="2">
    <source>
        <dbReference type="SAM" id="MobiDB-lite"/>
    </source>
</evidence>
<dbReference type="InterPro" id="IPR043502">
    <property type="entry name" value="DNA/RNA_pol_sf"/>
</dbReference>
<dbReference type="InterPro" id="IPR013103">
    <property type="entry name" value="RVT_2"/>
</dbReference>
<gene>
    <name evidence="5" type="primary">RE1_3435</name>
    <name evidence="5" type="ORF">CK203_043739</name>
</gene>
<dbReference type="AlphaFoldDB" id="A0A438HW01"/>
<dbReference type="SUPFAM" id="SSF56672">
    <property type="entry name" value="DNA/RNA polymerases"/>
    <property type="match status" value="1"/>
</dbReference>
<sequence length="642" mass="73215">MLQQLMSQNSLSQSSNLASGIGMLAQKGNFSNAFALNKQHLNPWIIDFGASDHMMGDETIFHEYNPCKKKYIVWIADGSLSKVAGTGLIKELDSGRMIGNAEICSGLYLLKGDTPLRRQTQNASCVSLKKPEPESHPPTTSPQTPVHNYSKSPQTANNEFSAYIRRKRPKRTIEQPTPLTYDQESQPSPSTTQIHSGKGTTDLEKLVPFVDDSNIPTALSKGVPNSIQEAIKNPKWRKTVSKEIRALEKNETWVIYDLPHGKKPVGCKWIFTIKHKADGSIERLKARLVAKGFTQSYGIDYRETFAQVGKLNTIRVLFSLTMNQYWPLHQLDVKNASLNGNLEEKCIWRYHQGWKLLSTTIGCASLRNLCMDSNNHLEHGLTSLQSDYEEELLGMKKQLAKEFEIKDLDYLRYLLDTPMDSTNKIRTEKNHALVDRGDTRDFVVSQFMNNPTEEHMEAVNRILRYLKMTLGKGLLYKKNDTRDVEVLSDANWVGDVLDRRSTSGYCFYVWGNLVTWKSKKQFVVSRSSVEAEFRSLALGICEGIWIQRLLNELGISTEKLIKMLYDNQAAISIAKNLVHHDRTKHIEIDRHFILEKIEKTIVQLVYTLTRSQTTDILIKALSRTNFEELNRKLCMYNIYAPA</sequence>
<dbReference type="Pfam" id="PF07727">
    <property type="entry name" value="RVT_2"/>
    <property type="match status" value="1"/>
</dbReference>
<dbReference type="GO" id="GO:0004190">
    <property type="term" value="F:aspartic-type endopeptidase activity"/>
    <property type="evidence" value="ECO:0007669"/>
    <property type="project" value="UniProtKB-KW"/>
</dbReference>
<comment type="caution">
    <text evidence="5">The sequence shown here is derived from an EMBL/GenBank/DDBJ whole genome shotgun (WGS) entry which is preliminary data.</text>
</comment>